<keyword evidence="3" id="KW-1185">Reference proteome</keyword>
<protein>
    <submittedName>
        <fullName evidence="2">Uncharacterized protein</fullName>
    </submittedName>
</protein>
<gene>
    <name evidence="2" type="ORF">Anapl_13683</name>
</gene>
<organism evidence="2 3">
    <name type="scientific">Anas platyrhynchos</name>
    <name type="common">Mallard</name>
    <name type="synonym">Anas boschas</name>
    <dbReference type="NCBI Taxonomy" id="8839"/>
    <lineage>
        <taxon>Eukaryota</taxon>
        <taxon>Metazoa</taxon>
        <taxon>Chordata</taxon>
        <taxon>Craniata</taxon>
        <taxon>Vertebrata</taxon>
        <taxon>Euteleostomi</taxon>
        <taxon>Archelosauria</taxon>
        <taxon>Archosauria</taxon>
        <taxon>Dinosauria</taxon>
        <taxon>Saurischia</taxon>
        <taxon>Theropoda</taxon>
        <taxon>Coelurosauria</taxon>
        <taxon>Aves</taxon>
        <taxon>Neognathae</taxon>
        <taxon>Galloanserae</taxon>
        <taxon>Anseriformes</taxon>
        <taxon>Anatidae</taxon>
        <taxon>Anatinae</taxon>
        <taxon>Anas</taxon>
    </lineage>
</organism>
<dbReference type="AlphaFoldDB" id="R0KLW9"/>
<dbReference type="EMBL" id="KB744949">
    <property type="protein sequence ID" value="EOA94178.1"/>
    <property type="molecule type" value="Genomic_DNA"/>
</dbReference>
<accession>R0KLW9</accession>
<evidence type="ECO:0000313" key="2">
    <source>
        <dbReference type="EMBL" id="EOA94178.1"/>
    </source>
</evidence>
<evidence type="ECO:0000313" key="3">
    <source>
        <dbReference type="Proteomes" id="UP000296049"/>
    </source>
</evidence>
<evidence type="ECO:0000256" key="1">
    <source>
        <dbReference type="SAM" id="MobiDB-lite"/>
    </source>
</evidence>
<feature type="compositionally biased region" description="Low complexity" evidence="1">
    <location>
        <begin position="8"/>
        <end position="18"/>
    </location>
</feature>
<reference evidence="3" key="1">
    <citation type="journal article" date="2013" name="Nat. Genet.">
        <title>The duck genome and transcriptome provide insight into an avian influenza virus reservoir species.</title>
        <authorList>
            <person name="Huang Y."/>
            <person name="Li Y."/>
            <person name="Burt D.W."/>
            <person name="Chen H."/>
            <person name="Zhang Y."/>
            <person name="Qian W."/>
            <person name="Kim H."/>
            <person name="Gan S."/>
            <person name="Zhao Y."/>
            <person name="Li J."/>
            <person name="Yi K."/>
            <person name="Feng H."/>
            <person name="Zhu P."/>
            <person name="Li B."/>
            <person name="Liu Q."/>
            <person name="Fairley S."/>
            <person name="Magor K.E."/>
            <person name="Du Z."/>
            <person name="Hu X."/>
            <person name="Goodman L."/>
            <person name="Tafer H."/>
            <person name="Vignal A."/>
            <person name="Lee T."/>
            <person name="Kim K.W."/>
            <person name="Sheng Z."/>
            <person name="An Y."/>
            <person name="Searle S."/>
            <person name="Herrero J."/>
            <person name="Groenen M.A."/>
            <person name="Crooijmans R.P."/>
            <person name="Faraut T."/>
            <person name="Cai Q."/>
            <person name="Webster R.G."/>
            <person name="Aldridge J.R."/>
            <person name="Warren W.C."/>
            <person name="Bartschat S."/>
            <person name="Kehr S."/>
            <person name="Marz M."/>
            <person name="Stadler P.F."/>
            <person name="Smith J."/>
            <person name="Kraus R.H."/>
            <person name="Zhao Y."/>
            <person name="Ren L."/>
            <person name="Fei J."/>
            <person name="Morisson M."/>
            <person name="Kaiser P."/>
            <person name="Griffin D.K."/>
            <person name="Rao M."/>
            <person name="Pitel F."/>
            <person name="Wang J."/>
            <person name="Li N."/>
        </authorList>
    </citation>
    <scope>NUCLEOTIDE SEQUENCE [LARGE SCALE GENOMIC DNA]</scope>
</reference>
<name>R0KLW9_ANAPL</name>
<sequence length="173" mass="18954">MRERQGRSRSSLPRLTLSHCQDQKPTSAAPVSHSIQINNTSFCVQQPHNILHLHCKVAFQGLLKLLTLCLGEAVLHPAPSHTRKAVTANPTLSAAFCTLVCASSFSAGSLGELEVQTQGNRKLRKTDKQNHAAQFASADKLLILRKGVTVFVLNTHAQEIIHPLFLERGSPQH</sequence>
<dbReference type="Proteomes" id="UP000296049">
    <property type="component" value="Unassembled WGS sequence"/>
</dbReference>
<feature type="region of interest" description="Disordered" evidence="1">
    <location>
        <begin position="1"/>
        <end position="31"/>
    </location>
</feature>
<proteinExistence type="predicted"/>